<name>A0A3G4ZS36_9VIRU</name>
<protein>
    <submittedName>
        <fullName evidence="2">F-box domain protein</fullName>
    </submittedName>
</protein>
<dbReference type="InterPro" id="IPR032675">
    <property type="entry name" value="LRR_dom_sf"/>
</dbReference>
<dbReference type="EMBL" id="MK071998">
    <property type="protein sequence ID" value="AYV76811.1"/>
    <property type="molecule type" value="Genomic_DNA"/>
</dbReference>
<dbReference type="SUPFAM" id="SSF81383">
    <property type="entry name" value="F-box domain"/>
    <property type="match status" value="1"/>
</dbReference>
<dbReference type="Gene3D" id="1.20.1280.50">
    <property type="match status" value="1"/>
</dbReference>
<dbReference type="Gene3D" id="3.80.10.10">
    <property type="entry name" value="Ribonuclease Inhibitor"/>
    <property type="match status" value="1"/>
</dbReference>
<gene>
    <name evidence="2" type="ORF">Barrevirus1_33</name>
</gene>
<accession>A0A3G4ZS36</accession>
<evidence type="ECO:0000259" key="1">
    <source>
        <dbReference type="Pfam" id="PF12937"/>
    </source>
</evidence>
<organism evidence="2">
    <name type="scientific">Barrevirus sp</name>
    <dbReference type="NCBI Taxonomy" id="2487763"/>
    <lineage>
        <taxon>Viruses</taxon>
        <taxon>Varidnaviria</taxon>
        <taxon>Bamfordvirae</taxon>
        <taxon>Nucleocytoviricota</taxon>
        <taxon>Megaviricetes</taxon>
        <taxon>Imitervirales</taxon>
        <taxon>Mimiviridae</taxon>
        <taxon>Klosneuvirinae</taxon>
    </lineage>
</organism>
<reference evidence="2" key="1">
    <citation type="submission" date="2018-10" db="EMBL/GenBank/DDBJ databases">
        <title>Hidden diversity of soil giant viruses.</title>
        <authorList>
            <person name="Schulz F."/>
            <person name="Alteio L."/>
            <person name="Goudeau D."/>
            <person name="Ryan E.M."/>
            <person name="Malmstrom R.R."/>
            <person name="Blanchard J."/>
            <person name="Woyke T."/>
        </authorList>
    </citation>
    <scope>NUCLEOTIDE SEQUENCE</scope>
    <source>
        <strain evidence="2">BAV1</strain>
    </source>
</reference>
<dbReference type="InterPro" id="IPR001810">
    <property type="entry name" value="F-box_dom"/>
</dbReference>
<evidence type="ECO:0000313" key="2">
    <source>
        <dbReference type="EMBL" id="AYV76811.1"/>
    </source>
</evidence>
<sequence>MDALLPDILSIIYEFIDTKQLIWASRTCRKWHKVYHDNLWKYKIDVTQWSNKIKDKHLESFKNVRTINLKSCYQIEGPGLKHLDKAINVDLSYCKIIGTDLILLKSVKTLNVRECSGINDYGLEQLATFLNIEAINIYGCSKITIDGLNYIRNVPSITMCACNFETNALIDYVNKYKNVSFQACSNYSFDRLQLLKEQCPSIFLIKDIHYKW</sequence>
<dbReference type="Pfam" id="PF12937">
    <property type="entry name" value="F-box-like"/>
    <property type="match status" value="1"/>
</dbReference>
<dbReference type="SUPFAM" id="SSF52047">
    <property type="entry name" value="RNI-like"/>
    <property type="match status" value="1"/>
</dbReference>
<proteinExistence type="predicted"/>
<feature type="domain" description="F-box" evidence="1">
    <location>
        <begin position="7"/>
        <end position="41"/>
    </location>
</feature>
<dbReference type="InterPro" id="IPR036047">
    <property type="entry name" value="F-box-like_dom_sf"/>
</dbReference>